<evidence type="ECO:0000313" key="8">
    <source>
        <dbReference type="Proteomes" id="UP000186292"/>
    </source>
</evidence>
<dbReference type="EMBL" id="FTOF01000008">
    <property type="protein sequence ID" value="SIS49048.1"/>
    <property type="molecule type" value="Genomic_DNA"/>
</dbReference>
<evidence type="ECO:0000256" key="6">
    <source>
        <dbReference type="SAM" id="Phobius"/>
    </source>
</evidence>
<feature type="transmembrane region" description="Helical" evidence="6">
    <location>
        <begin position="7"/>
        <end position="24"/>
    </location>
</feature>
<evidence type="ECO:0000256" key="1">
    <source>
        <dbReference type="ARBA" id="ARBA00004651"/>
    </source>
</evidence>
<reference evidence="8" key="1">
    <citation type="submission" date="2017-01" db="EMBL/GenBank/DDBJ databases">
        <authorList>
            <person name="Varghese N."/>
            <person name="Submissions S."/>
        </authorList>
    </citation>
    <scope>NUCLEOTIDE SEQUENCE [LARGE SCALE GENOMIC DNA]</scope>
    <source>
        <strain evidence="8">DSM 44531</strain>
    </source>
</reference>
<organism evidence="7 8">
    <name type="scientific">Corynebacterium appendicis CIP 107643</name>
    <dbReference type="NCBI Taxonomy" id="1161099"/>
    <lineage>
        <taxon>Bacteria</taxon>
        <taxon>Bacillati</taxon>
        <taxon>Actinomycetota</taxon>
        <taxon>Actinomycetes</taxon>
        <taxon>Mycobacteriales</taxon>
        <taxon>Corynebacteriaceae</taxon>
        <taxon>Corynebacterium</taxon>
    </lineage>
</organism>
<dbReference type="OrthoDB" id="4481258at2"/>
<gene>
    <name evidence="7" type="ORF">SAMN05444817_10866</name>
</gene>
<dbReference type="PANTHER" id="PTHR39087">
    <property type="entry name" value="UPF0104 MEMBRANE PROTEIN MJ1595"/>
    <property type="match status" value="1"/>
</dbReference>
<feature type="transmembrane region" description="Helical" evidence="6">
    <location>
        <begin position="209"/>
        <end position="232"/>
    </location>
</feature>
<dbReference type="RefSeq" id="WP_076599501.1">
    <property type="nucleotide sequence ID" value="NZ_CP046976.1"/>
</dbReference>
<protein>
    <recommendedName>
        <fullName evidence="9">Lysylphosphatidylglycerol synthase TM region</fullName>
    </recommendedName>
</protein>
<keyword evidence="8" id="KW-1185">Reference proteome</keyword>
<feature type="transmembrane region" description="Helical" evidence="6">
    <location>
        <begin position="118"/>
        <end position="145"/>
    </location>
</feature>
<proteinExistence type="predicted"/>
<accession>A0A1N7JIB0</accession>
<name>A0A1N7JIB0_9CORY</name>
<feature type="transmembrane region" description="Helical" evidence="6">
    <location>
        <begin position="44"/>
        <end position="68"/>
    </location>
</feature>
<sequence>MTNARAWIRWLAPVVVLAIIGVVFRDQLPFLGEAFTALRHSSPAPVAAAVVCAVLAILAMAAVMRIVLTKDGVRVNMANTTAITLASNAWSTTIPGGPAISAWLTFKVHRSWGASVGLCGWFFVISSALSTVWMVVIGIAAVIFFGARLSVWALAGSLAVAIAAIAGVFWAIHNPDVLRRWVRFLPEKVRGKVEEVIDQLSSIRMTPGAFLAAAVFSLLNQLIDVATLYFSVTAVTGALPGLSAGLNETTIQGVALAFIMTKLAGAAQVTPGGIGTVEPVATASLVASGLTLVDATAATLIYRIISFALITAIGWVIYLVAYAGKGFMLGHPGDGHLQN</sequence>
<dbReference type="GO" id="GO:0005886">
    <property type="term" value="C:plasma membrane"/>
    <property type="evidence" value="ECO:0007669"/>
    <property type="project" value="UniProtKB-SubCell"/>
</dbReference>
<evidence type="ECO:0000313" key="7">
    <source>
        <dbReference type="EMBL" id="SIS49048.1"/>
    </source>
</evidence>
<dbReference type="PANTHER" id="PTHR39087:SF2">
    <property type="entry name" value="UPF0104 MEMBRANE PROTEIN MJ1595"/>
    <property type="match status" value="1"/>
</dbReference>
<feature type="transmembrane region" description="Helical" evidence="6">
    <location>
        <begin position="151"/>
        <end position="172"/>
    </location>
</feature>
<dbReference type="STRING" id="1161099.SAMN05444817_10866"/>
<keyword evidence="3 6" id="KW-0812">Transmembrane</keyword>
<feature type="transmembrane region" description="Helical" evidence="6">
    <location>
        <begin position="300"/>
        <end position="321"/>
    </location>
</feature>
<evidence type="ECO:0008006" key="9">
    <source>
        <dbReference type="Google" id="ProtNLM"/>
    </source>
</evidence>
<keyword evidence="5 6" id="KW-0472">Membrane</keyword>
<dbReference type="InterPro" id="IPR022791">
    <property type="entry name" value="L-PG_synthase/AglD"/>
</dbReference>
<comment type="subcellular location">
    <subcellularLocation>
        <location evidence="1">Cell membrane</location>
        <topology evidence="1">Multi-pass membrane protein</topology>
    </subcellularLocation>
</comment>
<dbReference type="Pfam" id="PF03706">
    <property type="entry name" value="LPG_synthase_TM"/>
    <property type="match status" value="1"/>
</dbReference>
<evidence type="ECO:0000256" key="5">
    <source>
        <dbReference type="ARBA" id="ARBA00023136"/>
    </source>
</evidence>
<evidence type="ECO:0000256" key="3">
    <source>
        <dbReference type="ARBA" id="ARBA00022692"/>
    </source>
</evidence>
<keyword evidence="2" id="KW-1003">Cell membrane</keyword>
<dbReference type="AlphaFoldDB" id="A0A1N7JIB0"/>
<evidence type="ECO:0000256" key="4">
    <source>
        <dbReference type="ARBA" id="ARBA00022989"/>
    </source>
</evidence>
<dbReference type="Proteomes" id="UP000186292">
    <property type="component" value="Unassembled WGS sequence"/>
</dbReference>
<keyword evidence="4 6" id="KW-1133">Transmembrane helix</keyword>
<evidence type="ECO:0000256" key="2">
    <source>
        <dbReference type="ARBA" id="ARBA00022475"/>
    </source>
</evidence>